<feature type="signal peptide" evidence="1">
    <location>
        <begin position="1"/>
        <end position="23"/>
    </location>
</feature>
<sequence>MMRHKWRSSITLCWWWCWCCCYAFSTTIELNRTTGRHLRALMLVLRGYCSAFRHLITCGCSGTVVVVVVCCV</sequence>
<dbReference type="AlphaFoldDB" id="A0A2M4D3P5"/>
<evidence type="ECO:0000256" key="1">
    <source>
        <dbReference type="SAM" id="SignalP"/>
    </source>
</evidence>
<evidence type="ECO:0008006" key="3">
    <source>
        <dbReference type="Google" id="ProtNLM"/>
    </source>
</evidence>
<proteinExistence type="predicted"/>
<keyword evidence="1" id="KW-0732">Signal</keyword>
<feature type="chain" id="PRO_5014766470" description="Secreted protein" evidence="1">
    <location>
        <begin position="24"/>
        <end position="72"/>
    </location>
</feature>
<reference evidence="2" key="1">
    <citation type="submission" date="2018-01" db="EMBL/GenBank/DDBJ databases">
        <title>An insight into the sialome of Amazonian anophelines.</title>
        <authorList>
            <person name="Ribeiro J.M."/>
            <person name="Scarpassa V."/>
            <person name="Calvo E."/>
        </authorList>
    </citation>
    <scope>NUCLEOTIDE SEQUENCE</scope>
</reference>
<dbReference type="EMBL" id="GGFL01007971">
    <property type="protein sequence ID" value="MBW72149.1"/>
    <property type="molecule type" value="Transcribed_RNA"/>
</dbReference>
<protein>
    <recommendedName>
        <fullName evidence="3">Secreted protein</fullName>
    </recommendedName>
</protein>
<evidence type="ECO:0000313" key="2">
    <source>
        <dbReference type="EMBL" id="MBW72149.1"/>
    </source>
</evidence>
<name>A0A2M4D3P5_ANODA</name>
<organism evidence="2">
    <name type="scientific">Anopheles darlingi</name>
    <name type="common">Mosquito</name>
    <dbReference type="NCBI Taxonomy" id="43151"/>
    <lineage>
        <taxon>Eukaryota</taxon>
        <taxon>Metazoa</taxon>
        <taxon>Ecdysozoa</taxon>
        <taxon>Arthropoda</taxon>
        <taxon>Hexapoda</taxon>
        <taxon>Insecta</taxon>
        <taxon>Pterygota</taxon>
        <taxon>Neoptera</taxon>
        <taxon>Endopterygota</taxon>
        <taxon>Diptera</taxon>
        <taxon>Nematocera</taxon>
        <taxon>Culicoidea</taxon>
        <taxon>Culicidae</taxon>
        <taxon>Anophelinae</taxon>
        <taxon>Anopheles</taxon>
    </lineage>
</organism>
<accession>A0A2M4D3P5</accession>